<dbReference type="InterPro" id="IPR036034">
    <property type="entry name" value="PDZ_sf"/>
</dbReference>
<sequence length="281" mass="31107">MGEAAKEGTIEIDIPMEEGEPLGATPNDKLIITKVQAGTLSEGKLRIGDQILKINNIAIQDTNHFFKLLRYAPPNAHLLISRDPKRAEELEAKVHIPVERAKLIQRRDGFIYQLVKIEWKPGGPKLGLGIKHYQNRVLVSRSDPGSLVASQLSLGDHIIDIDGKPVTDKDVARELLLKALQTAGFVTSVIERPESLEAKHWVQTALAASPAQPPSVHMNSDVREIAARERQRLKSKNDQPKKASIMGRPTAPRKVTVMDKAINEHVIASDNEGKTLRPVRK</sequence>
<feature type="domain" description="PDZ" evidence="2">
    <location>
        <begin position="11"/>
        <end position="84"/>
    </location>
</feature>
<accession>A0AA39HC56</accession>
<feature type="domain" description="PDZ" evidence="2">
    <location>
        <begin position="114"/>
        <end position="184"/>
    </location>
</feature>
<dbReference type="EMBL" id="JAUCMV010000004">
    <property type="protein sequence ID" value="KAK0403135.1"/>
    <property type="molecule type" value="Genomic_DNA"/>
</dbReference>
<keyword evidence="4" id="KW-1185">Reference proteome</keyword>
<evidence type="ECO:0000259" key="2">
    <source>
        <dbReference type="PROSITE" id="PS50106"/>
    </source>
</evidence>
<dbReference type="CDD" id="cd00136">
    <property type="entry name" value="PDZ_canonical"/>
    <property type="match status" value="1"/>
</dbReference>
<dbReference type="SMART" id="SM00228">
    <property type="entry name" value="PDZ"/>
    <property type="match status" value="2"/>
</dbReference>
<proteinExistence type="predicted"/>
<dbReference type="InterPro" id="IPR041489">
    <property type="entry name" value="PDZ_6"/>
</dbReference>
<dbReference type="Proteomes" id="UP001175271">
    <property type="component" value="Unassembled WGS sequence"/>
</dbReference>
<gene>
    <name evidence="3" type="ORF">QR680_016737</name>
</gene>
<organism evidence="3 4">
    <name type="scientific">Steinernema hermaphroditum</name>
    <dbReference type="NCBI Taxonomy" id="289476"/>
    <lineage>
        <taxon>Eukaryota</taxon>
        <taxon>Metazoa</taxon>
        <taxon>Ecdysozoa</taxon>
        <taxon>Nematoda</taxon>
        <taxon>Chromadorea</taxon>
        <taxon>Rhabditida</taxon>
        <taxon>Tylenchina</taxon>
        <taxon>Panagrolaimomorpha</taxon>
        <taxon>Strongyloidoidea</taxon>
        <taxon>Steinernematidae</taxon>
        <taxon>Steinernema</taxon>
    </lineage>
</organism>
<protein>
    <recommendedName>
        <fullName evidence="2">PDZ domain-containing protein</fullName>
    </recommendedName>
</protein>
<dbReference type="InterPro" id="IPR040264">
    <property type="entry name" value="T15H9.4-like"/>
</dbReference>
<evidence type="ECO:0000313" key="4">
    <source>
        <dbReference type="Proteomes" id="UP001175271"/>
    </source>
</evidence>
<dbReference type="PANTHER" id="PTHR31327">
    <property type="entry name" value="SPERM MEIOSIS PDZ DOMAIN CONTAINING PROTEINS-RELATED"/>
    <property type="match status" value="1"/>
</dbReference>
<dbReference type="SUPFAM" id="SSF50156">
    <property type="entry name" value="PDZ domain-like"/>
    <property type="match status" value="2"/>
</dbReference>
<dbReference type="Gene3D" id="2.30.42.10">
    <property type="match status" value="2"/>
</dbReference>
<feature type="compositionally biased region" description="Basic and acidic residues" evidence="1">
    <location>
        <begin position="230"/>
        <end position="241"/>
    </location>
</feature>
<dbReference type="AlphaFoldDB" id="A0AA39HC56"/>
<reference evidence="3" key="1">
    <citation type="submission" date="2023-06" db="EMBL/GenBank/DDBJ databases">
        <title>Genomic analysis of the entomopathogenic nematode Steinernema hermaphroditum.</title>
        <authorList>
            <person name="Schwarz E.M."/>
            <person name="Heppert J.K."/>
            <person name="Baniya A."/>
            <person name="Schwartz H.T."/>
            <person name="Tan C.-H."/>
            <person name="Antoshechkin I."/>
            <person name="Sternberg P.W."/>
            <person name="Goodrich-Blair H."/>
            <person name="Dillman A.R."/>
        </authorList>
    </citation>
    <scope>NUCLEOTIDE SEQUENCE</scope>
    <source>
        <strain evidence="3">PS9179</strain>
        <tissue evidence="3">Whole animal</tissue>
    </source>
</reference>
<dbReference type="PANTHER" id="PTHR31327:SF7">
    <property type="entry name" value="PDZ DOMAIN-CONTAINING PROTEIN"/>
    <property type="match status" value="1"/>
</dbReference>
<feature type="region of interest" description="Disordered" evidence="1">
    <location>
        <begin position="230"/>
        <end position="255"/>
    </location>
</feature>
<evidence type="ECO:0000256" key="1">
    <source>
        <dbReference type="SAM" id="MobiDB-lite"/>
    </source>
</evidence>
<dbReference type="Pfam" id="PF17820">
    <property type="entry name" value="PDZ_6"/>
    <property type="match status" value="1"/>
</dbReference>
<evidence type="ECO:0000313" key="3">
    <source>
        <dbReference type="EMBL" id="KAK0403135.1"/>
    </source>
</evidence>
<dbReference type="PROSITE" id="PS50106">
    <property type="entry name" value="PDZ"/>
    <property type="match status" value="2"/>
</dbReference>
<name>A0AA39HC56_9BILA</name>
<comment type="caution">
    <text evidence="3">The sequence shown here is derived from an EMBL/GenBank/DDBJ whole genome shotgun (WGS) entry which is preliminary data.</text>
</comment>
<dbReference type="InterPro" id="IPR001478">
    <property type="entry name" value="PDZ"/>
</dbReference>